<reference evidence="5" key="3">
    <citation type="submission" date="2022-09" db="EMBL/GenBank/DDBJ databases">
        <title>Complete genome sequence of Vulcanisaeta souniana.</title>
        <authorList>
            <person name="Kato S."/>
            <person name="Itoh T."/>
            <person name="Ohkuma M."/>
        </authorList>
    </citation>
    <scope>NUCLEOTIDE SEQUENCE [LARGE SCALE GENOMIC DNA]</scope>
    <source>
        <strain evidence="5">JCM 11219</strain>
    </source>
</reference>
<dbReference type="EMBL" id="AP026830">
    <property type="protein sequence ID" value="BDR92030.1"/>
    <property type="molecule type" value="Genomic_DNA"/>
</dbReference>
<evidence type="ECO:0000313" key="5">
    <source>
        <dbReference type="Proteomes" id="UP001060771"/>
    </source>
</evidence>
<reference evidence="2" key="4">
    <citation type="journal article" date="2023" name="Microbiol. Resour. Announc.">
        <title>Complete Genome Sequence of Vulcanisaeta souniana Strain IC-059, a Hyperthermophilic Archaeon Isolated from Hot Spring Water in Japan.</title>
        <authorList>
            <person name="Kato S."/>
            <person name="Itoh T."/>
            <person name="Wu L."/>
            <person name="Ma J."/>
            <person name="Ohkuma M."/>
        </authorList>
    </citation>
    <scope>NUCLEOTIDE SEQUENCE</scope>
    <source>
        <strain evidence="2">JCM 11219</strain>
    </source>
</reference>
<keyword evidence="1" id="KW-0812">Transmembrane</keyword>
<evidence type="ECO:0000313" key="2">
    <source>
        <dbReference type="EMBL" id="BDR92030.1"/>
    </source>
</evidence>
<reference evidence="3" key="2">
    <citation type="submission" date="2020-09" db="EMBL/GenBank/DDBJ databases">
        <authorList>
            <person name="Sun Q."/>
            <person name="Ohkuma M."/>
        </authorList>
    </citation>
    <scope>NUCLEOTIDE SEQUENCE</scope>
    <source>
        <strain evidence="3">JCM 11219</strain>
    </source>
</reference>
<sequence length="252" mass="27122">MMNRYGTFPSALLLGVILTLVMIAAVTHAEAGVTTNQVNNAIVEALERCGVNPYTVSVTEITPIVQNGSITIEAALSNNYNLKIVMNLTNKLIPVSDINIAVTHNSEICNSTIQIPNPPGNYSNTVLEANHFIEVISYTGSSPMTTSSMNTLVVYGTSIDSVIVIPNMTAYTGNIVCNTGSPTTPIYIVGLNKPMPIMYIIQPSRPITSLLCRYSQTMGGSYLLMALLIGITAALIYESILVIIKVYHPTHP</sequence>
<keyword evidence="5" id="KW-1185">Reference proteome</keyword>
<evidence type="ECO:0000313" key="3">
    <source>
        <dbReference type="EMBL" id="GGI68450.1"/>
    </source>
</evidence>
<evidence type="ECO:0000313" key="4">
    <source>
        <dbReference type="Proteomes" id="UP000657075"/>
    </source>
</evidence>
<proteinExistence type="predicted"/>
<dbReference type="EMBL" id="BMNM01000001">
    <property type="protein sequence ID" value="GGI68450.1"/>
    <property type="molecule type" value="Genomic_DNA"/>
</dbReference>
<protein>
    <submittedName>
        <fullName evidence="3">Uncharacterized protein</fullName>
    </submittedName>
</protein>
<feature type="transmembrane region" description="Helical" evidence="1">
    <location>
        <begin position="222"/>
        <end position="244"/>
    </location>
</feature>
<dbReference type="Proteomes" id="UP001060771">
    <property type="component" value="Chromosome"/>
</dbReference>
<accession>A0A830DZR2</accession>
<dbReference type="RefSeq" id="WP_188602309.1">
    <property type="nucleotide sequence ID" value="NZ_AP026830.1"/>
</dbReference>
<dbReference type="OrthoDB" id="28988at2157"/>
<dbReference type="AlphaFoldDB" id="A0A830DZR2"/>
<dbReference type="Proteomes" id="UP000657075">
    <property type="component" value="Unassembled WGS sequence"/>
</dbReference>
<keyword evidence="1" id="KW-0472">Membrane</keyword>
<reference evidence="3" key="1">
    <citation type="journal article" date="2014" name="Int. J. Syst. Evol. Microbiol.">
        <title>Complete genome sequence of Corynebacterium casei LMG S-19264T (=DSM 44701T), isolated from a smear-ripened cheese.</title>
        <authorList>
            <consortium name="US DOE Joint Genome Institute (JGI-PGF)"/>
            <person name="Walter F."/>
            <person name="Albersmeier A."/>
            <person name="Kalinowski J."/>
            <person name="Ruckert C."/>
        </authorList>
    </citation>
    <scope>NUCLEOTIDE SEQUENCE</scope>
    <source>
        <strain evidence="3">JCM 11219</strain>
    </source>
</reference>
<gene>
    <name evidence="3" type="ORF">GCM10007112_01820</name>
    <name evidence="2" type="ORF">Vsou_11230</name>
</gene>
<dbReference type="GeneID" id="76206669"/>
<keyword evidence="1" id="KW-1133">Transmembrane helix</keyword>
<organism evidence="3 4">
    <name type="scientific">Vulcanisaeta souniana JCM 11219</name>
    <dbReference type="NCBI Taxonomy" id="1293586"/>
    <lineage>
        <taxon>Archaea</taxon>
        <taxon>Thermoproteota</taxon>
        <taxon>Thermoprotei</taxon>
        <taxon>Thermoproteales</taxon>
        <taxon>Thermoproteaceae</taxon>
        <taxon>Vulcanisaeta</taxon>
    </lineage>
</organism>
<evidence type="ECO:0000256" key="1">
    <source>
        <dbReference type="SAM" id="Phobius"/>
    </source>
</evidence>
<name>A0A830DZR2_9CREN</name>